<dbReference type="PANTHER" id="PTHR12728">
    <property type="entry name" value="BRIX DOMAIN CONTAINING PROTEIN"/>
    <property type="match status" value="1"/>
</dbReference>
<organism evidence="4 5">
    <name type="scientific">Nosema bombycis (strain CQ1 / CVCC 102059)</name>
    <name type="common">Microsporidian parasite</name>
    <name type="synonym">Pebrine of silkworm</name>
    <dbReference type="NCBI Taxonomy" id="578461"/>
    <lineage>
        <taxon>Eukaryota</taxon>
        <taxon>Fungi</taxon>
        <taxon>Fungi incertae sedis</taxon>
        <taxon>Microsporidia</taxon>
        <taxon>Nosematidae</taxon>
        <taxon>Nosema</taxon>
    </lineage>
</organism>
<dbReference type="GO" id="GO:0000463">
    <property type="term" value="P:maturation of LSU-rRNA from tricistronic rRNA transcript (SSU-rRNA, 5.8S rRNA, LSU-rRNA)"/>
    <property type="evidence" value="ECO:0007669"/>
    <property type="project" value="TreeGrafter"/>
</dbReference>
<proteinExistence type="inferred from homology"/>
<dbReference type="VEuPathDB" id="MicrosporidiaDB:NBO_32g0038"/>
<dbReference type="GO" id="GO:0019843">
    <property type="term" value="F:rRNA binding"/>
    <property type="evidence" value="ECO:0007669"/>
    <property type="project" value="UniProtKB-UniRule"/>
</dbReference>
<dbReference type="GO" id="GO:0000027">
    <property type="term" value="P:ribosomal large subunit assembly"/>
    <property type="evidence" value="ECO:0007669"/>
    <property type="project" value="InterPro"/>
</dbReference>
<dbReference type="InterPro" id="IPR039770">
    <property type="entry name" value="Rpf2"/>
</dbReference>
<gene>
    <name evidence="4" type="primary">BXDC1</name>
    <name evidence="4" type="ORF">NBO_32g0038</name>
</gene>
<dbReference type="OrthoDB" id="407658at2759"/>
<evidence type="ECO:0000313" key="4">
    <source>
        <dbReference type="EMBL" id="EOB14263.1"/>
    </source>
</evidence>
<dbReference type="AlphaFoldDB" id="R0MN20"/>
<keyword evidence="2 3" id="KW-0539">Nucleus</keyword>
<dbReference type="STRING" id="578461.R0MN20"/>
<evidence type="ECO:0000313" key="5">
    <source>
        <dbReference type="Proteomes" id="UP000016927"/>
    </source>
</evidence>
<reference evidence="4 5" key="1">
    <citation type="journal article" date="2013" name="BMC Genomics">
        <title>Comparative genomics of parasitic silkworm microsporidia reveal an association between genome expansion and host adaptation.</title>
        <authorList>
            <person name="Pan G."/>
            <person name="Xu J."/>
            <person name="Li T."/>
            <person name="Xia Q."/>
            <person name="Liu S.L."/>
            <person name="Zhang G."/>
            <person name="Li S."/>
            <person name="Li C."/>
            <person name="Liu H."/>
            <person name="Yang L."/>
            <person name="Liu T."/>
            <person name="Zhang X."/>
            <person name="Wu Z."/>
            <person name="Fan W."/>
            <person name="Dang X."/>
            <person name="Xiang H."/>
            <person name="Tao M."/>
            <person name="Li Y."/>
            <person name="Hu J."/>
            <person name="Li Z."/>
            <person name="Lin L."/>
            <person name="Luo J."/>
            <person name="Geng L."/>
            <person name="Wang L."/>
            <person name="Long M."/>
            <person name="Wan Y."/>
            <person name="He N."/>
            <person name="Zhang Z."/>
            <person name="Lu C."/>
            <person name="Keeling P.J."/>
            <person name="Wang J."/>
            <person name="Xiang Z."/>
            <person name="Zhou Z."/>
        </authorList>
    </citation>
    <scope>NUCLEOTIDE SEQUENCE [LARGE SCALE GENOMIC DNA]</scope>
    <source>
        <strain evidence="5">CQ1 / CVCC 102059</strain>
    </source>
</reference>
<evidence type="ECO:0000256" key="1">
    <source>
        <dbReference type="ARBA" id="ARBA00004604"/>
    </source>
</evidence>
<dbReference type="Proteomes" id="UP000016927">
    <property type="component" value="Unassembled WGS sequence"/>
</dbReference>
<accession>R0MN20</accession>
<dbReference type="OMA" id="KRKCNIF"/>
<evidence type="ECO:0000256" key="3">
    <source>
        <dbReference type="RuleBase" id="RU367086"/>
    </source>
</evidence>
<dbReference type="EMBL" id="KB908940">
    <property type="protein sequence ID" value="EOB14263.1"/>
    <property type="molecule type" value="Genomic_DNA"/>
</dbReference>
<protein>
    <recommendedName>
        <fullName evidence="3">Ribosome production factor 2 homolog</fullName>
    </recommendedName>
    <alternativeName>
        <fullName evidence="3">Ribosome biogenesis protein RPF2 homolog</fullName>
    </alternativeName>
</protein>
<comment type="similarity">
    <text evidence="3">Belongs to the RPF2 family.</text>
</comment>
<dbReference type="PANTHER" id="PTHR12728:SF0">
    <property type="entry name" value="RIBOSOME PRODUCTION FACTOR 2 HOMOLOG"/>
    <property type="match status" value="1"/>
</dbReference>
<evidence type="ECO:0000256" key="2">
    <source>
        <dbReference type="ARBA" id="ARBA00023242"/>
    </source>
</evidence>
<comment type="subcellular location">
    <subcellularLocation>
        <location evidence="1 3">Nucleus</location>
        <location evidence="1 3">Nucleolus</location>
    </subcellularLocation>
</comment>
<dbReference type="GO" id="GO:0005730">
    <property type="term" value="C:nucleolus"/>
    <property type="evidence" value="ECO:0007669"/>
    <property type="project" value="UniProtKB-SubCell"/>
</dbReference>
<sequence>MTSKKTKKRNELLSIISTKVGEEIQREIASIRGDTRKIRKDFDSYKQAELTEKLLAKTNAKFFMNINKSNELIFGRSHDNEIIDMINFKILDHKLTKDFDVPGFELHVTYFILLHNIGERERNLFIDILNQRSSKICLEGINYTWIISRKNEEYTMKYCRVFKDNSIEDVGPYLRMTLQNAYHCSEERYKEAISENVNKKKNRNTFKNAFNDKIGILHIDKQDLKDVKTRKSRAYKLSKIQ</sequence>
<keyword evidence="5" id="KW-1185">Reference proteome</keyword>
<name>R0MN20_NOSB1</name>
<dbReference type="HOGENOM" id="CLU_100680_0_0_1"/>